<dbReference type="GO" id="GO:0006559">
    <property type="term" value="P:L-phenylalanine catabolic process"/>
    <property type="evidence" value="ECO:0007669"/>
    <property type="project" value="TreeGrafter"/>
</dbReference>
<name>A0A1Y0IFK4_9GAMM</name>
<dbReference type="InterPro" id="IPR004045">
    <property type="entry name" value="Glutathione_S-Trfase_N"/>
</dbReference>
<feature type="domain" description="GST N-terminal" evidence="1">
    <location>
        <begin position="4"/>
        <end position="84"/>
    </location>
</feature>
<dbReference type="CDD" id="cd03194">
    <property type="entry name" value="GST_C_3"/>
    <property type="match status" value="1"/>
</dbReference>
<dbReference type="SFLD" id="SFLDS00019">
    <property type="entry name" value="Glutathione_Transferase_(cytos"/>
    <property type="match status" value="1"/>
</dbReference>
<keyword evidence="2" id="KW-0808">Transferase</keyword>
<dbReference type="OrthoDB" id="9799538at2"/>
<dbReference type="PANTHER" id="PTHR42673:SF4">
    <property type="entry name" value="MALEYLACETOACETATE ISOMERASE"/>
    <property type="match status" value="1"/>
</dbReference>
<dbReference type="InterPro" id="IPR036282">
    <property type="entry name" value="Glutathione-S-Trfase_C_sf"/>
</dbReference>
<organism evidence="2 3">
    <name type="scientific">Oleiphilus messinensis</name>
    <dbReference type="NCBI Taxonomy" id="141451"/>
    <lineage>
        <taxon>Bacteria</taxon>
        <taxon>Pseudomonadati</taxon>
        <taxon>Pseudomonadota</taxon>
        <taxon>Gammaproteobacteria</taxon>
        <taxon>Oceanospirillales</taxon>
        <taxon>Oleiphilaceae</taxon>
        <taxon>Oleiphilus</taxon>
    </lineage>
</organism>
<reference evidence="2 3" key="1">
    <citation type="submission" date="2017-05" db="EMBL/GenBank/DDBJ databases">
        <title>Genomic insights into alkan degradation activity of Oleiphilus messinensis.</title>
        <authorList>
            <person name="Kozyavkin S.A."/>
            <person name="Slesarev A.I."/>
            <person name="Golyshin P.N."/>
            <person name="Korzhenkov A."/>
            <person name="Golyshina O.N."/>
            <person name="Toshchakov S.V."/>
        </authorList>
    </citation>
    <scope>NUCLEOTIDE SEQUENCE [LARGE SCALE GENOMIC DNA]</scope>
    <source>
        <strain evidence="2 3">ME102</strain>
    </source>
</reference>
<proteinExistence type="predicted"/>
<dbReference type="KEGG" id="ome:OLMES_5322"/>
<evidence type="ECO:0000313" key="2">
    <source>
        <dbReference type="EMBL" id="ARU59302.1"/>
    </source>
</evidence>
<dbReference type="AlphaFoldDB" id="A0A1Y0IFK4"/>
<dbReference type="EMBL" id="CP021425">
    <property type="protein sequence ID" value="ARU59302.1"/>
    <property type="molecule type" value="Genomic_DNA"/>
</dbReference>
<gene>
    <name evidence="2" type="ORF">OLMES_5322</name>
</gene>
<protein>
    <submittedName>
        <fullName evidence="2">Glutathione S-transferase</fullName>
    </submittedName>
</protein>
<dbReference type="Pfam" id="PF13409">
    <property type="entry name" value="GST_N_2"/>
    <property type="match status" value="1"/>
</dbReference>
<dbReference type="GO" id="GO:0006749">
    <property type="term" value="P:glutathione metabolic process"/>
    <property type="evidence" value="ECO:0007669"/>
    <property type="project" value="TreeGrafter"/>
</dbReference>
<dbReference type="Gene3D" id="1.20.1050.10">
    <property type="match status" value="1"/>
</dbReference>
<keyword evidence="3" id="KW-1185">Reference proteome</keyword>
<dbReference type="GO" id="GO:0016034">
    <property type="term" value="F:maleylacetoacetate isomerase activity"/>
    <property type="evidence" value="ECO:0007669"/>
    <property type="project" value="TreeGrafter"/>
</dbReference>
<dbReference type="Proteomes" id="UP000196027">
    <property type="component" value="Chromosome"/>
</dbReference>
<dbReference type="InterPro" id="IPR040079">
    <property type="entry name" value="Glutathione_S-Trfase"/>
</dbReference>
<dbReference type="Gene3D" id="3.40.30.10">
    <property type="entry name" value="Glutaredoxin"/>
    <property type="match status" value="1"/>
</dbReference>
<evidence type="ECO:0000259" key="1">
    <source>
        <dbReference type="PROSITE" id="PS50404"/>
    </source>
</evidence>
<dbReference type="RefSeq" id="WP_087463991.1">
    <property type="nucleotide sequence ID" value="NZ_CP021425.1"/>
</dbReference>
<sequence length="220" mass="24752">MSALTLVIGNKNYSSWSLRPWLLLKHFNIEFDEIKIPLYQSASALALEQHSPSRKVPALIHGDLTVWDSLAICEYISENLLQNAGWPEETKARALARSISAEMHSGFFALRNELPMNCRCHIPGFTPSNAAIADITRIKSIWQSCLENHADRGDWLLGTFSIADCMFAPVVLRFKIYSITLEPILQRYADNVLAHSAIKEWVAAGQAESEMIAKFEVAEY</sequence>
<dbReference type="GO" id="GO:0004364">
    <property type="term" value="F:glutathione transferase activity"/>
    <property type="evidence" value="ECO:0007669"/>
    <property type="project" value="TreeGrafter"/>
</dbReference>
<dbReference type="CDD" id="cd03043">
    <property type="entry name" value="GST_N_1"/>
    <property type="match status" value="1"/>
</dbReference>
<accession>A0A1Y0IFK4</accession>
<dbReference type="InterPro" id="IPR036249">
    <property type="entry name" value="Thioredoxin-like_sf"/>
</dbReference>
<dbReference type="SUPFAM" id="SSF47616">
    <property type="entry name" value="GST C-terminal domain-like"/>
    <property type="match status" value="1"/>
</dbReference>
<dbReference type="PROSITE" id="PS50404">
    <property type="entry name" value="GST_NTER"/>
    <property type="match status" value="1"/>
</dbReference>
<dbReference type="PANTHER" id="PTHR42673">
    <property type="entry name" value="MALEYLACETOACETATE ISOMERASE"/>
    <property type="match status" value="1"/>
</dbReference>
<dbReference type="SUPFAM" id="SSF52833">
    <property type="entry name" value="Thioredoxin-like"/>
    <property type="match status" value="1"/>
</dbReference>
<evidence type="ECO:0000313" key="3">
    <source>
        <dbReference type="Proteomes" id="UP000196027"/>
    </source>
</evidence>